<accession>A0A7X2J240</accession>
<dbReference type="PANTHER" id="PTHR48100">
    <property type="entry name" value="BROAD-SPECIFICITY PHOSPHATASE YOR283W-RELATED"/>
    <property type="match status" value="1"/>
</dbReference>
<dbReference type="OrthoDB" id="9782128at2"/>
<evidence type="ECO:0008006" key="3">
    <source>
        <dbReference type="Google" id="ProtNLM"/>
    </source>
</evidence>
<dbReference type="Gene3D" id="3.40.50.1240">
    <property type="entry name" value="Phosphoglycerate mutase-like"/>
    <property type="match status" value="1"/>
</dbReference>
<gene>
    <name evidence="1" type="ORF">GJU40_17005</name>
</gene>
<dbReference type="InterPro" id="IPR050275">
    <property type="entry name" value="PGM_Phosphatase"/>
</dbReference>
<dbReference type="GO" id="GO:0016791">
    <property type="term" value="F:phosphatase activity"/>
    <property type="evidence" value="ECO:0007669"/>
    <property type="project" value="TreeGrafter"/>
</dbReference>
<dbReference type="Proteomes" id="UP000448867">
    <property type="component" value="Unassembled WGS sequence"/>
</dbReference>
<reference evidence="1 2" key="1">
    <citation type="submission" date="2019-11" db="EMBL/GenBank/DDBJ databases">
        <title>Bacillus lacus genome.</title>
        <authorList>
            <person name="Allen C.J."/>
            <person name="Newman J.D."/>
        </authorList>
    </citation>
    <scope>NUCLEOTIDE SEQUENCE [LARGE SCALE GENOMIC DNA]</scope>
    <source>
        <strain evidence="1 2">KCTC 33946</strain>
    </source>
</reference>
<dbReference type="AlphaFoldDB" id="A0A7X2J240"/>
<proteinExistence type="predicted"/>
<evidence type="ECO:0000313" key="1">
    <source>
        <dbReference type="EMBL" id="MRX73844.1"/>
    </source>
</evidence>
<comment type="caution">
    <text evidence="1">The sequence shown here is derived from an EMBL/GenBank/DDBJ whole genome shotgun (WGS) entry which is preliminary data.</text>
</comment>
<keyword evidence="2" id="KW-1185">Reference proteome</keyword>
<evidence type="ECO:0000313" key="2">
    <source>
        <dbReference type="Proteomes" id="UP000448867"/>
    </source>
</evidence>
<dbReference type="InterPro" id="IPR013078">
    <property type="entry name" value="His_Pase_superF_clade-1"/>
</dbReference>
<dbReference type="GO" id="GO:0005737">
    <property type="term" value="C:cytoplasm"/>
    <property type="evidence" value="ECO:0007669"/>
    <property type="project" value="TreeGrafter"/>
</dbReference>
<dbReference type="SUPFAM" id="SSF53254">
    <property type="entry name" value="Phosphoglycerate mutase-like"/>
    <property type="match status" value="1"/>
</dbReference>
<dbReference type="PIRSF" id="PIRSF000709">
    <property type="entry name" value="6PFK_2-Ptase"/>
    <property type="match status" value="1"/>
</dbReference>
<organism evidence="1 2">
    <name type="scientific">Metabacillus lacus</name>
    <dbReference type="NCBI Taxonomy" id="1983721"/>
    <lineage>
        <taxon>Bacteria</taxon>
        <taxon>Bacillati</taxon>
        <taxon>Bacillota</taxon>
        <taxon>Bacilli</taxon>
        <taxon>Bacillales</taxon>
        <taxon>Bacillaceae</taxon>
        <taxon>Metabacillus</taxon>
    </lineage>
</organism>
<dbReference type="InterPro" id="IPR029033">
    <property type="entry name" value="His_PPase_superfam"/>
</dbReference>
<name>A0A7X2J240_9BACI</name>
<dbReference type="EMBL" id="WKKI01000047">
    <property type="protein sequence ID" value="MRX73844.1"/>
    <property type="molecule type" value="Genomic_DNA"/>
</dbReference>
<sequence>MKHTKFQGVYTSTSERTIETAKLLLGERGTQLIHEENLREISLGEWEGPTHEEIKVSHAQHFQHFWESPHLYEPAGGETFQQLMKRAATVLDKIVHQPLEGNVLIVTHAVMLKAI</sequence>
<protein>
    <recommendedName>
        <fullName evidence="3">Histidine phosphatase family protein</fullName>
    </recommendedName>
</protein>
<dbReference type="PANTHER" id="PTHR48100:SF1">
    <property type="entry name" value="HISTIDINE PHOSPHATASE FAMILY PROTEIN-RELATED"/>
    <property type="match status" value="1"/>
</dbReference>
<dbReference type="Pfam" id="PF00300">
    <property type="entry name" value="His_Phos_1"/>
    <property type="match status" value="1"/>
</dbReference>